<evidence type="ECO:0000313" key="2">
    <source>
        <dbReference type="Proteomes" id="UP000004994"/>
    </source>
</evidence>
<protein>
    <submittedName>
        <fullName evidence="1">Uncharacterized protein</fullName>
    </submittedName>
</protein>
<evidence type="ECO:0000313" key="1">
    <source>
        <dbReference type="EnsemblPlants" id="Solyc12g088960.2.1"/>
    </source>
</evidence>
<proteinExistence type="predicted"/>
<dbReference type="EnsemblPlants" id="Solyc12g088960.2.1">
    <property type="protein sequence ID" value="Solyc12g088960.2.1"/>
    <property type="gene ID" value="Solyc12g088960.2"/>
</dbReference>
<accession>A0A3Q7JCV5</accession>
<sequence>MGLHLARPRSKCKFGFQYITSSIGFSYVASEKQTQDFDTYHICMCWDCGNNANHNQLSEARLGVAPSKSSWL</sequence>
<organism evidence="1">
    <name type="scientific">Solanum lycopersicum</name>
    <name type="common">Tomato</name>
    <name type="synonym">Lycopersicon esculentum</name>
    <dbReference type="NCBI Taxonomy" id="4081"/>
    <lineage>
        <taxon>Eukaryota</taxon>
        <taxon>Viridiplantae</taxon>
        <taxon>Streptophyta</taxon>
        <taxon>Embryophyta</taxon>
        <taxon>Tracheophyta</taxon>
        <taxon>Spermatophyta</taxon>
        <taxon>Magnoliopsida</taxon>
        <taxon>eudicotyledons</taxon>
        <taxon>Gunneridae</taxon>
        <taxon>Pentapetalae</taxon>
        <taxon>asterids</taxon>
        <taxon>lamiids</taxon>
        <taxon>Solanales</taxon>
        <taxon>Solanaceae</taxon>
        <taxon>Solanoideae</taxon>
        <taxon>Solaneae</taxon>
        <taxon>Solanum</taxon>
        <taxon>Solanum subgen. Lycopersicon</taxon>
    </lineage>
</organism>
<reference evidence="1" key="2">
    <citation type="submission" date="2019-01" db="UniProtKB">
        <authorList>
            <consortium name="EnsemblPlants"/>
        </authorList>
    </citation>
    <scope>IDENTIFICATION</scope>
    <source>
        <strain evidence="1">cv. Heinz 1706</strain>
    </source>
</reference>
<dbReference type="Gramene" id="Solyc12g088960.2.1">
    <property type="protein sequence ID" value="Solyc12g088960.2.1"/>
    <property type="gene ID" value="Solyc12g088960.2"/>
</dbReference>
<dbReference type="InParanoid" id="A0A3Q7JCV5"/>
<dbReference type="AlphaFoldDB" id="A0A3Q7JCV5"/>
<reference evidence="1" key="1">
    <citation type="journal article" date="2012" name="Nature">
        <title>The tomato genome sequence provides insights into fleshy fruit evolution.</title>
        <authorList>
            <consortium name="Tomato Genome Consortium"/>
        </authorList>
    </citation>
    <scope>NUCLEOTIDE SEQUENCE [LARGE SCALE GENOMIC DNA]</scope>
    <source>
        <strain evidence="1">cv. Heinz 1706</strain>
    </source>
</reference>
<name>A0A3Q7JCV5_SOLLC</name>
<dbReference type="Proteomes" id="UP000004994">
    <property type="component" value="Chromosome 12"/>
</dbReference>
<keyword evidence="2" id="KW-1185">Reference proteome</keyword>